<keyword evidence="8" id="KW-0067">ATP-binding</keyword>
<dbReference type="Proteomes" id="UP000050454">
    <property type="component" value="Unassembled WGS sequence"/>
</dbReference>
<evidence type="ECO:0000256" key="1">
    <source>
        <dbReference type="ARBA" id="ARBA00004496"/>
    </source>
</evidence>
<dbReference type="InterPro" id="IPR027417">
    <property type="entry name" value="P-loop_NTPase"/>
</dbReference>
<comment type="caution">
    <text evidence="11">The sequence shown here is derived from an EMBL/GenBank/DDBJ whole genome shotgun (WGS) entry which is preliminary data.</text>
</comment>
<gene>
    <name evidence="11" type="ORF">AFM12_15395</name>
</gene>
<evidence type="ECO:0000256" key="3">
    <source>
        <dbReference type="ARBA" id="ARBA00019010"/>
    </source>
</evidence>
<keyword evidence="7" id="KW-0547">Nucleotide-binding</keyword>
<keyword evidence="5" id="KW-0819">tRNA processing</keyword>
<dbReference type="PANTHER" id="PTHR33540">
    <property type="entry name" value="TRNA THREONYLCARBAMOYLADENOSINE BIOSYNTHESIS PROTEIN TSAE"/>
    <property type="match status" value="1"/>
</dbReference>
<dbReference type="Gene3D" id="3.40.50.300">
    <property type="entry name" value="P-loop containing nucleotide triphosphate hydrolases"/>
    <property type="match status" value="1"/>
</dbReference>
<evidence type="ECO:0000256" key="2">
    <source>
        <dbReference type="ARBA" id="ARBA00007599"/>
    </source>
</evidence>
<dbReference type="InterPro" id="IPR003442">
    <property type="entry name" value="T6A_TsaE"/>
</dbReference>
<dbReference type="OrthoDB" id="9815896at2"/>
<evidence type="ECO:0000313" key="11">
    <source>
        <dbReference type="EMBL" id="KPM47191.1"/>
    </source>
</evidence>
<keyword evidence="6" id="KW-0479">Metal-binding</keyword>
<dbReference type="AlphaFoldDB" id="A0A0P7BJ43"/>
<evidence type="ECO:0000256" key="4">
    <source>
        <dbReference type="ARBA" id="ARBA00022490"/>
    </source>
</evidence>
<sequence>MADFIIEYTLDDLSVVAGELLSFAGDVTIWKFLGNLGAGKTTLIKEVCRKFGVNDVVQSPTFAIVNVYQTDAGDELYHFDCYRLKKAEEALDFGIEEYLYSDQLCLIEWPQVIEELLPVPQLEINISALGQNKRKLIAKIVK</sequence>
<evidence type="ECO:0000256" key="6">
    <source>
        <dbReference type="ARBA" id="ARBA00022723"/>
    </source>
</evidence>
<protein>
    <recommendedName>
        <fullName evidence="3">tRNA threonylcarbamoyladenosine biosynthesis protein TsaE</fullName>
    </recommendedName>
    <alternativeName>
        <fullName evidence="10">t(6)A37 threonylcarbamoyladenosine biosynthesis protein TsaE</fullName>
    </alternativeName>
</protein>
<dbReference type="Pfam" id="PF02367">
    <property type="entry name" value="TsaE"/>
    <property type="match status" value="1"/>
</dbReference>
<proteinExistence type="inferred from homology"/>
<dbReference type="PANTHER" id="PTHR33540:SF2">
    <property type="entry name" value="TRNA THREONYLCARBAMOYLADENOSINE BIOSYNTHESIS PROTEIN TSAE"/>
    <property type="match status" value="1"/>
</dbReference>
<dbReference type="GO" id="GO:0005737">
    <property type="term" value="C:cytoplasm"/>
    <property type="evidence" value="ECO:0007669"/>
    <property type="project" value="UniProtKB-SubCell"/>
</dbReference>
<name>A0A0P7BJ43_9BACT</name>
<keyword evidence="4" id="KW-0963">Cytoplasm</keyword>
<organism evidence="11 12">
    <name type="scientific">Jiulongibacter sediminis</name>
    <dbReference type="NCBI Taxonomy" id="1605367"/>
    <lineage>
        <taxon>Bacteria</taxon>
        <taxon>Pseudomonadati</taxon>
        <taxon>Bacteroidota</taxon>
        <taxon>Cytophagia</taxon>
        <taxon>Cytophagales</taxon>
        <taxon>Leadbetterellaceae</taxon>
        <taxon>Jiulongibacter</taxon>
    </lineage>
</organism>
<evidence type="ECO:0000256" key="10">
    <source>
        <dbReference type="ARBA" id="ARBA00032441"/>
    </source>
</evidence>
<dbReference type="GO" id="GO:0046872">
    <property type="term" value="F:metal ion binding"/>
    <property type="evidence" value="ECO:0007669"/>
    <property type="project" value="UniProtKB-KW"/>
</dbReference>
<reference evidence="11 12" key="1">
    <citation type="submission" date="2015-07" db="EMBL/GenBank/DDBJ databases">
        <title>The draft genome sequence of Leadbetterella sp. JN14-9.</title>
        <authorList>
            <person name="Liu Y."/>
            <person name="Du J."/>
            <person name="Shao Z."/>
        </authorList>
    </citation>
    <scope>NUCLEOTIDE SEQUENCE [LARGE SCALE GENOMIC DNA]</scope>
    <source>
        <strain evidence="11 12">JN14-9</strain>
    </source>
</reference>
<dbReference type="SUPFAM" id="SSF52540">
    <property type="entry name" value="P-loop containing nucleoside triphosphate hydrolases"/>
    <property type="match status" value="1"/>
</dbReference>
<accession>A0A0P7BJ43</accession>
<dbReference type="STRING" id="1605367.AFM12_15395"/>
<dbReference type="EMBL" id="LGTQ01000012">
    <property type="protein sequence ID" value="KPM47191.1"/>
    <property type="molecule type" value="Genomic_DNA"/>
</dbReference>
<keyword evidence="12" id="KW-1185">Reference proteome</keyword>
<dbReference type="NCBIfam" id="TIGR00150">
    <property type="entry name" value="T6A_YjeE"/>
    <property type="match status" value="1"/>
</dbReference>
<dbReference type="PATRIC" id="fig|1605367.3.peg.506"/>
<evidence type="ECO:0000256" key="7">
    <source>
        <dbReference type="ARBA" id="ARBA00022741"/>
    </source>
</evidence>
<dbReference type="GO" id="GO:0005524">
    <property type="term" value="F:ATP binding"/>
    <property type="evidence" value="ECO:0007669"/>
    <property type="project" value="UniProtKB-KW"/>
</dbReference>
<evidence type="ECO:0000256" key="9">
    <source>
        <dbReference type="ARBA" id="ARBA00022842"/>
    </source>
</evidence>
<keyword evidence="9" id="KW-0460">Magnesium</keyword>
<comment type="subcellular location">
    <subcellularLocation>
        <location evidence="1">Cytoplasm</location>
    </subcellularLocation>
</comment>
<dbReference type="RefSeq" id="WP_055149841.1">
    <property type="nucleotide sequence ID" value="NZ_JXSZ01000012.1"/>
</dbReference>
<comment type="similarity">
    <text evidence="2">Belongs to the TsaE family.</text>
</comment>
<evidence type="ECO:0000256" key="8">
    <source>
        <dbReference type="ARBA" id="ARBA00022840"/>
    </source>
</evidence>
<evidence type="ECO:0000313" key="12">
    <source>
        <dbReference type="Proteomes" id="UP000050454"/>
    </source>
</evidence>
<dbReference type="GO" id="GO:0002949">
    <property type="term" value="P:tRNA threonylcarbamoyladenosine modification"/>
    <property type="evidence" value="ECO:0007669"/>
    <property type="project" value="InterPro"/>
</dbReference>
<evidence type="ECO:0000256" key="5">
    <source>
        <dbReference type="ARBA" id="ARBA00022694"/>
    </source>
</evidence>